<dbReference type="Pfam" id="PF13419">
    <property type="entry name" value="HAD_2"/>
    <property type="match status" value="1"/>
</dbReference>
<dbReference type="Gene3D" id="3.40.50.1000">
    <property type="entry name" value="HAD superfamily/HAD-like"/>
    <property type="match status" value="1"/>
</dbReference>
<accession>A0A2N3LG61</accession>
<dbReference type="SUPFAM" id="SSF56784">
    <property type="entry name" value="HAD-like"/>
    <property type="match status" value="1"/>
</dbReference>
<organism evidence="1 2">
    <name type="scientific">Heyndrickxia camelliae</name>
    <dbReference type="NCBI Taxonomy" id="1707093"/>
    <lineage>
        <taxon>Bacteria</taxon>
        <taxon>Bacillati</taxon>
        <taxon>Bacillota</taxon>
        <taxon>Bacilli</taxon>
        <taxon>Bacillales</taxon>
        <taxon>Bacillaceae</taxon>
        <taxon>Heyndrickxia</taxon>
    </lineage>
</organism>
<reference evidence="1 2" key="1">
    <citation type="submission" date="2017-11" db="EMBL/GenBank/DDBJ databases">
        <title>Bacillus camelliae sp. nov., isolated from pu'er tea.</title>
        <authorList>
            <person name="Niu L."/>
        </authorList>
    </citation>
    <scope>NUCLEOTIDE SEQUENCE [LARGE SCALE GENOMIC DNA]</scope>
    <source>
        <strain evidence="1 2">7578-1</strain>
    </source>
</reference>
<evidence type="ECO:0008006" key="3">
    <source>
        <dbReference type="Google" id="ProtNLM"/>
    </source>
</evidence>
<dbReference type="Proteomes" id="UP000233440">
    <property type="component" value="Unassembled WGS sequence"/>
</dbReference>
<dbReference type="NCBIfam" id="TIGR01549">
    <property type="entry name" value="HAD-SF-IA-v1"/>
    <property type="match status" value="1"/>
</dbReference>
<comment type="caution">
    <text evidence="1">The sequence shown here is derived from an EMBL/GenBank/DDBJ whole genome shotgun (WGS) entry which is preliminary data.</text>
</comment>
<dbReference type="InterPro" id="IPR023214">
    <property type="entry name" value="HAD_sf"/>
</dbReference>
<proteinExistence type="predicted"/>
<dbReference type="InterPro" id="IPR036412">
    <property type="entry name" value="HAD-like_sf"/>
</dbReference>
<evidence type="ECO:0000313" key="1">
    <source>
        <dbReference type="EMBL" id="PKR83620.1"/>
    </source>
</evidence>
<protein>
    <recommendedName>
        <fullName evidence="3">HAD family hydrolase</fullName>
    </recommendedName>
</protein>
<sequence length="69" mass="8057">MKKYFEVTLVSKWEGIKKPDIHIIKRALAMLNASPQEIIFIGDHLEHDVIVVENPGIMQFRKEAIERKI</sequence>
<dbReference type="EMBL" id="PIQO01000016">
    <property type="protein sequence ID" value="PKR83620.1"/>
    <property type="molecule type" value="Genomic_DNA"/>
</dbReference>
<evidence type="ECO:0000313" key="2">
    <source>
        <dbReference type="Proteomes" id="UP000233440"/>
    </source>
</evidence>
<dbReference type="InterPro" id="IPR006439">
    <property type="entry name" value="HAD-SF_hydro_IA"/>
</dbReference>
<keyword evidence="2" id="KW-1185">Reference proteome</keyword>
<dbReference type="AlphaFoldDB" id="A0A2N3LG61"/>
<gene>
    <name evidence="1" type="ORF">CWO92_17670</name>
</gene>
<name>A0A2N3LG61_9BACI</name>
<dbReference type="InterPro" id="IPR041492">
    <property type="entry name" value="HAD_2"/>
</dbReference>
<dbReference type="OrthoDB" id="9809962at2"/>